<evidence type="ECO:0000256" key="10">
    <source>
        <dbReference type="ARBA" id="ARBA00023136"/>
    </source>
</evidence>
<feature type="region of interest" description="Disordered" evidence="11">
    <location>
        <begin position="370"/>
        <end position="390"/>
    </location>
</feature>
<feature type="transmembrane region" description="Helical" evidence="12">
    <location>
        <begin position="940"/>
        <end position="961"/>
    </location>
</feature>
<feature type="domain" description="ABC transporter" evidence="13">
    <location>
        <begin position="970"/>
        <end position="1195"/>
    </location>
</feature>
<dbReference type="PANTHER" id="PTHR19229">
    <property type="entry name" value="ATP-BINDING CASSETTE TRANSPORTER SUBFAMILY A ABCA"/>
    <property type="match status" value="1"/>
</dbReference>
<comment type="subcellular location">
    <subcellularLocation>
        <location evidence="1">Membrane</location>
        <topology evidence="1">Multi-pass membrane protein</topology>
    </subcellularLocation>
</comment>
<feature type="compositionally biased region" description="Basic and acidic residues" evidence="11">
    <location>
        <begin position="976"/>
        <end position="989"/>
    </location>
</feature>
<keyword evidence="15" id="KW-1185">Reference proteome</keyword>
<proteinExistence type="inferred from homology"/>
<dbReference type="STRING" id="9402.L5KP76"/>
<dbReference type="eggNOG" id="KOG0059">
    <property type="taxonomic scope" value="Eukaryota"/>
</dbReference>
<dbReference type="SMART" id="SM00382">
    <property type="entry name" value="AAA"/>
    <property type="match status" value="1"/>
</dbReference>
<dbReference type="InterPro" id="IPR017871">
    <property type="entry name" value="ABC_transporter-like_CS"/>
</dbReference>
<sequence length="1313" mass="148639">MRHTASHSVSVVHTPDAPGETGQSVKPCDQQVVAVSCAVAALSEYQKGWSKAAGEVAQGEPKLDLTGQPGKPETELCSARGRTIIGTPDEETMDTVLPQSHFDMVGIVFNNTFSYKLKLSWEYRIQMIKEHFQYSEHCWALQDGIYCSLTTYWQRGFAAFQAAINAAIIEVTTNHSVMEELTSVIGINMRTLPFISRGETVNEWFIFICIVYFSPFIYFASLNVTKERKQFKKLMMVMGLRESAFWLSWGLIYAGFIFAMSIFMALIITSIQIIIITGFMVIFTLFILYGLSLITHLDYYLNGVIFPDPSGESYVMILTFFLLAFDTLLYLILTLYFERVLPDEDGHWHSPLFFLKSSFWSRHQNTHHEDFEDEISPEHSSDDSFEPVSPEFHGKEAIRIRNIKKEYNGKHGKVEALQGIYLDIYEGQVTAILGHSGAGKSTLLNILSGFSVSTEGSAAIYNTTLSEITKMEEIRKKVGFCPQCNIQFEFLTVRENLRLFAKIKGIQPKEVEQEVKRVIMELDIQNIQDVIAKKLSGGQKRKLTFGIAILGDPQVLLLDEPTAGLDPFSRHQVWNLLRERKTNHMILFSTQFMDEADILADLYNDLDKCSDQGIMNYGVSMTTLNEVFLNLKGNSAIEKPDFGIQKQEKIDVTRDTGIESEMQQALCSLPGLRTDVSNGTLWIRQVCGVAKLRFLKLTHESEVLLSLLLVLVIAFIPTIFEKIMQMIIYQIHSWELSSSMYFLSLEQLPHTPLTSLLVINNTDSDIEDFIQSLKHQDIVLDIDDFRNRNGSDDPSYNGAIIVSGDQKDYRFSVACNTKRMNCFPVLMGIVSNALLGIFNYTELIKTERSTFPVDDLVLRHGFLGVPLLMLLFANCISPYIGMSSISDYKLKAQSQLWISGLCPSAYWCGQALVDIPLYSLILLSIYFIYCFMVFELRLSLGLIFALPYLQSAIFLFIIRCLEMKYGKETMKKDPVFRISPRSRENRPNPEEPEEEDEDVQTERVKTANALTSANSEEVVSQGCTASLGKQKDDISTFLGYCPQENSLWPSLTVKDHLELYAAVKGLGKDDAALSISRLVGALQLQDQQKRPVKALSEGIKRKLCFALSILGNPPVVLLDEPSTGMDPEGQQRMWQAIQTIVKNTGRGALLTTHHMAEAEAVCDRVAIMVSGRLRQVFFLSTLLSLLWTMCIGSIQHLKSKFGKDYLLEVKIKEPTQTELLHTEILKLFPQAARQERYSSMMAYKLPVEDVHPLSQAFFKLEAVKQTFDLEEYSLSQATLEQVFLELSKEQEMGNFDDEVDTTVKWKLLPQEEP</sequence>
<feature type="compositionally biased region" description="Polar residues" evidence="11">
    <location>
        <begin position="1"/>
        <end position="11"/>
    </location>
</feature>
<evidence type="ECO:0000259" key="13">
    <source>
        <dbReference type="PROSITE" id="PS50893"/>
    </source>
</evidence>
<feature type="compositionally biased region" description="Acidic residues" evidence="11">
    <location>
        <begin position="990"/>
        <end position="999"/>
    </location>
</feature>
<evidence type="ECO:0000256" key="4">
    <source>
        <dbReference type="ARBA" id="ARBA00022692"/>
    </source>
</evidence>
<dbReference type="GO" id="GO:0140359">
    <property type="term" value="F:ABC-type transporter activity"/>
    <property type="evidence" value="ECO:0007669"/>
    <property type="project" value="InterPro"/>
</dbReference>
<dbReference type="FunFam" id="3.40.50.300:FF:000436">
    <property type="entry name" value="ATP binding cassette subfamily A member 9"/>
    <property type="match status" value="1"/>
</dbReference>
<dbReference type="CDD" id="cd03263">
    <property type="entry name" value="ABC_subfamily_A"/>
    <property type="match status" value="1"/>
</dbReference>
<feature type="transmembrane region" description="Helical" evidence="12">
    <location>
        <begin position="1176"/>
        <end position="1194"/>
    </location>
</feature>
<evidence type="ECO:0000256" key="1">
    <source>
        <dbReference type="ARBA" id="ARBA00004141"/>
    </source>
</evidence>
<feature type="region of interest" description="Disordered" evidence="11">
    <location>
        <begin position="1"/>
        <end position="25"/>
    </location>
</feature>
<dbReference type="GO" id="GO:0016887">
    <property type="term" value="F:ATP hydrolysis activity"/>
    <property type="evidence" value="ECO:0007669"/>
    <property type="project" value="InterPro"/>
</dbReference>
<dbReference type="Proteomes" id="UP000010552">
    <property type="component" value="Unassembled WGS sequence"/>
</dbReference>
<dbReference type="SUPFAM" id="SSF52540">
    <property type="entry name" value="P-loop containing nucleoside triphosphate hydrolases"/>
    <property type="match status" value="2"/>
</dbReference>
<evidence type="ECO:0000256" key="9">
    <source>
        <dbReference type="ARBA" id="ARBA00022989"/>
    </source>
</evidence>
<feature type="transmembrane region" description="Helical" evidence="12">
    <location>
        <begin position="245"/>
        <end position="267"/>
    </location>
</feature>
<dbReference type="Pfam" id="PF00005">
    <property type="entry name" value="ABC_tran"/>
    <property type="match status" value="2"/>
</dbReference>
<evidence type="ECO:0000256" key="12">
    <source>
        <dbReference type="SAM" id="Phobius"/>
    </source>
</evidence>
<dbReference type="FunFam" id="3.40.50.300:FF:000335">
    <property type="entry name" value="ATP binding cassette subfamily A member 5"/>
    <property type="match status" value="1"/>
</dbReference>
<feature type="transmembrane region" description="Helical" evidence="12">
    <location>
        <begin position="915"/>
        <end position="934"/>
    </location>
</feature>
<feature type="transmembrane region" description="Helical" evidence="12">
    <location>
        <begin position="204"/>
        <end position="224"/>
    </location>
</feature>
<keyword evidence="9 12" id="KW-1133">Transmembrane helix</keyword>
<keyword evidence="7 14" id="KW-0067">ATP-binding</keyword>
<evidence type="ECO:0000313" key="15">
    <source>
        <dbReference type="Proteomes" id="UP000010552"/>
    </source>
</evidence>
<dbReference type="GO" id="GO:0005319">
    <property type="term" value="F:lipid transporter activity"/>
    <property type="evidence" value="ECO:0007669"/>
    <property type="project" value="TreeGrafter"/>
</dbReference>
<dbReference type="InterPro" id="IPR003593">
    <property type="entry name" value="AAA+_ATPase"/>
</dbReference>
<keyword evidence="8" id="KW-1278">Translocase</keyword>
<protein>
    <submittedName>
        <fullName evidence="14">ATP-binding cassette sub-family A member 10</fullName>
    </submittedName>
</protein>
<dbReference type="Pfam" id="PF12698">
    <property type="entry name" value="ABC2_membrane_3"/>
    <property type="match status" value="1"/>
</dbReference>
<gene>
    <name evidence="14" type="ORF">PAL_GLEAN10014816</name>
</gene>
<dbReference type="Pfam" id="PF23321">
    <property type="entry name" value="R1_ABCA1"/>
    <property type="match status" value="1"/>
</dbReference>
<evidence type="ECO:0000256" key="6">
    <source>
        <dbReference type="ARBA" id="ARBA00022741"/>
    </source>
</evidence>
<keyword evidence="4 12" id="KW-0812">Transmembrane</keyword>
<dbReference type="EMBL" id="KB030661">
    <property type="protein sequence ID" value="ELK12423.1"/>
    <property type="molecule type" value="Genomic_DNA"/>
</dbReference>
<keyword evidence="10 12" id="KW-0472">Membrane</keyword>
<keyword evidence="5" id="KW-0677">Repeat</keyword>
<evidence type="ECO:0000256" key="2">
    <source>
        <dbReference type="ARBA" id="ARBA00008869"/>
    </source>
</evidence>
<dbReference type="InterPro" id="IPR013525">
    <property type="entry name" value="ABC2_TM"/>
</dbReference>
<feature type="domain" description="ABC transporter" evidence="13">
    <location>
        <begin position="398"/>
        <end position="629"/>
    </location>
</feature>
<dbReference type="InterPro" id="IPR003439">
    <property type="entry name" value="ABC_transporter-like_ATP-bd"/>
</dbReference>
<evidence type="ECO:0000256" key="8">
    <source>
        <dbReference type="ARBA" id="ARBA00022967"/>
    </source>
</evidence>
<dbReference type="Gene3D" id="3.40.50.300">
    <property type="entry name" value="P-loop containing nucleotide triphosphate hydrolases"/>
    <property type="match status" value="2"/>
</dbReference>
<evidence type="ECO:0000256" key="5">
    <source>
        <dbReference type="ARBA" id="ARBA00022737"/>
    </source>
</evidence>
<feature type="transmembrane region" description="Helical" evidence="12">
    <location>
        <begin position="703"/>
        <end position="720"/>
    </location>
</feature>
<feature type="transmembrane region" description="Helical" evidence="12">
    <location>
        <begin position="820"/>
        <end position="841"/>
    </location>
</feature>
<comment type="similarity">
    <text evidence="2">Belongs to the ABC transporter superfamily. ABCA family.</text>
</comment>
<dbReference type="InParanoid" id="L5KP76"/>
<evidence type="ECO:0000313" key="14">
    <source>
        <dbReference type="EMBL" id="ELK12423.1"/>
    </source>
</evidence>
<feature type="region of interest" description="Disordered" evidence="11">
    <location>
        <begin position="976"/>
        <end position="1000"/>
    </location>
</feature>
<dbReference type="PROSITE" id="PS50893">
    <property type="entry name" value="ABC_TRANSPORTER_2"/>
    <property type="match status" value="2"/>
</dbReference>
<feature type="transmembrane region" description="Helical" evidence="12">
    <location>
        <begin position="273"/>
        <end position="294"/>
    </location>
</feature>
<feature type="transmembrane region" description="Helical" evidence="12">
    <location>
        <begin position="861"/>
        <end position="881"/>
    </location>
</feature>
<dbReference type="InterPro" id="IPR056264">
    <property type="entry name" value="R2_ABCA1-4-like"/>
</dbReference>
<feature type="transmembrane region" description="Helical" evidence="12">
    <location>
        <begin position="314"/>
        <end position="337"/>
    </location>
</feature>
<evidence type="ECO:0000256" key="11">
    <source>
        <dbReference type="SAM" id="MobiDB-lite"/>
    </source>
</evidence>
<name>L5KP76_PTEAL</name>
<evidence type="ECO:0000256" key="3">
    <source>
        <dbReference type="ARBA" id="ARBA00022448"/>
    </source>
</evidence>
<reference evidence="15" key="1">
    <citation type="journal article" date="2013" name="Science">
        <title>Comparative analysis of bat genomes provides insight into the evolution of flight and immunity.</title>
        <authorList>
            <person name="Zhang G."/>
            <person name="Cowled C."/>
            <person name="Shi Z."/>
            <person name="Huang Z."/>
            <person name="Bishop-Lilly K.A."/>
            <person name="Fang X."/>
            <person name="Wynne J.W."/>
            <person name="Xiong Z."/>
            <person name="Baker M.L."/>
            <person name="Zhao W."/>
            <person name="Tachedjian M."/>
            <person name="Zhu Y."/>
            <person name="Zhou P."/>
            <person name="Jiang X."/>
            <person name="Ng J."/>
            <person name="Yang L."/>
            <person name="Wu L."/>
            <person name="Xiao J."/>
            <person name="Feng Y."/>
            <person name="Chen Y."/>
            <person name="Sun X."/>
            <person name="Zhang Y."/>
            <person name="Marsh G.A."/>
            <person name="Crameri G."/>
            <person name="Broder C.C."/>
            <person name="Frey K.G."/>
            <person name="Wang L.F."/>
            <person name="Wang J."/>
        </authorList>
    </citation>
    <scope>NUCLEOTIDE SEQUENCE [LARGE SCALE GENOMIC DNA]</scope>
</reference>
<evidence type="ECO:0000256" key="7">
    <source>
        <dbReference type="ARBA" id="ARBA00022840"/>
    </source>
</evidence>
<keyword evidence="3" id="KW-0813">Transport</keyword>
<feature type="compositionally biased region" description="Basic and acidic residues" evidence="11">
    <location>
        <begin position="370"/>
        <end position="382"/>
    </location>
</feature>
<dbReference type="InterPro" id="IPR027417">
    <property type="entry name" value="P-loop_NTPase"/>
</dbReference>
<dbReference type="PANTHER" id="PTHR19229:SF269">
    <property type="entry name" value="ATP-BINDING CASSETTE SUB-FAMILY A MEMBER 10"/>
    <property type="match status" value="1"/>
</dbReference>
<keyword evidence="6" id="KW-0547">Nucleotide-binding</keyword>
<dbReference type="InterPro" id="IPR026082">
    <property type="entry name" value="ABCA"/>
</dbReference>
<dbReference type="GO" id="GO:0005524">
    <property type="term" value="F:ATP binding"/>
    <property type="evidence" value="ECO:0007669"/>
    <property type="project" value="UniProtKB-KW"/>
</dbReference>
<dbReference type="PROSITE" id="PS00211">
    <property type="entry name" value="ABC_TRANSPORTER_1"/>
    <property type="match status" value="1"/>
</dbReference>
<accession>L5KP76</accession>
<dbReference type="GO" id="GO:0005886">
    <property type="term" value="C:plasma membrane"/>
    <property type="evidence" value="ECO:0007669"/>
    <property type="project" value="UniProtKB-ARBA"/>
</dbReference>
<organism evidence="14 15">
    <name type="scientific">Pteropus alecto</name>
    <name type="common">Black flying fox</name>
    <dbReference type="NCBI Taxonomy" id="9402"/>
    <lineage>
        <taxon>Eukaryota</taxon>
        <taxon>Metazoa</taxon>
        <taxon>Chordata</taxon>
        <taxon>Craniata</taxon>
        <taxon>Vertebrata</taxon>
        <taxon>Euteleostomi</taxon>
        <taxon>Mammalia</taxon>
        <taxon>Eutheria</taxon>
        <taxon>Laurasiatheria</taxon>
        <taxon>Chiroptera</taxon>
        <taxon>Yinpterochiroptera</taxon>
        <taxon>Pteropodoidea</taxon>
        <taxon>Pteropodidae</taxon>
        <taxon>Pteropodinae</taxon>
        <taxon>Pteropus</taxon>
    </lineage>
</organism>